<reference evidence="1" key="1">
    <citation type="journal article" date="2012" name="Nat. Commun.">
        <title>The genome of Prunus mume.</title>
        <authorList>
            <person name="Zhang Q."/>
            <person name="Chen W."/>
            <person name="Sun L."/>
            <person name="Zhao F."/>
            <person name="Huang B."/>
            <person name="Yang W."/>
            <person name="Tao Y."/>
            <person name="Wang J."/>
            <person name="Yuan Z."/>
            <person name="Fan G."/>
            <person name="Xing Z."/>
            <person name="Han C."/>
            <person name="Pan H."/>
            <person name="Zhong X."/>
            <person name="Shi W."/>
            <person name="Liang X."/>
            <person name="Du D."/>
            <person name="Sun F."/>
            <person name="Xu Z."/>
            <person name="Hao R."/>
            <person name="Lv T."/>
            <person name="Lv Y."/>
            <person name="Zheng Z."/>
            <person name="Sun M."/>
            <person name="Luo L."/>
            <person name="Cai M."/>
            <person name="Gao Y."/>
            <person name="Wang J."/>
            <person name="Yin Y."/>
            <person name="Xu X."/>
            <person name="Cheng T."/>
            <person name="Wang J."/>
        </authorList>
    </citation>
    <scope>NUCLEOTIDE SEQUENCE [LARGE SCALE GENOMIC DNA]</scope>
</reference>
<organism evidence="1 2">
    <name type="scientific">Prunus mume</name>
    <name type="common">Japanese apricot</name>
    <name type="synonym">Armeniaca mume</name>
    <dbReference type="NCBI Taxonomy" id="102107"/>
    <lineage>
        <taxon>Eukaryota</taxon>
        <taxon>Viridiplantae</taxon>
        <taxon>Streptophyta</taxon>
        <taxon>Embryophyta</taxon>
        <taxon>Tracheophyta</taxon>
        <taxon>Spermatophyta</taxon>
        <taxon>Magnoliopsida</taxon>
        <taxon>eudicotyledons</taxon>
        <taxon>Gunneridae</taxon>
        <taxon>Pentapetalae</taxon>
        <taxon>rosids</taxon>
        <taxon>fabids</taxon>
        <taxon>Rosales</taxon>
        <taxon>Rosaceae</taxon>
        <taxon>Amygdaloideae</taxon>
        <taxon>Amygdaleae</taxon>
        <taxon>Prunus</taxon>
    </lineage>
</organism>
<dbReference type="PANTHER" id="PTHR13343:SF18">
    <property type="entry name" value="PENTATRICOPEPTIDE REPEAT (PPR) SUPERFAMILY PROTEIN"/>
    <property type="match status" value="1"/>
</dbReference>
<sequence>MAIAATTSLPFGSSHCHSCHAERVCCSTTHGISNSWMKPPSDGRRALDIPGVSFNCRNPLRSTQFHWLSIGHDLCLSKVLVAADYSDSVPDSSSYITNQGYHPLEEVKVCKMVRDTKLTSAEIARTTVENALFGMDIPLYDDGRRAGEFNILGGGNSDEIPFDDDYLEVVESEVSDVLDWGLPDTSSSIHPIYFAKCLTKVINIEYHKKMDHPSNGVSILGCLRPAFADEEFYVRRLFHYEDSDGYNSDWKDGKSLSLSSKSDRSKTCSTLYRLEIMRIELFSVYGVQSTISLEDFQDAEPDVLVNATSEIVDRFNERGIRCDVALKALCKRKGLHVEGAHLIGVDSLGMDVRVFSGLEVQTHRFPFKVRATSEVAAEKQIQQLLFPRSRRKKLKSKGHNFRGVELY</sequence>
<evidence type="ECO:0000313" key="2">
    <source>
        <dbReference type="RefSeq" id="XP_008222586.1"/>
    </source>
</evidence>
<name>A0ABM0NC69_PRUMU</name>
<proteinExistence type="predicted"/>
<keyword evidence="1" id="KW-1185">Reference proteome</keyword>
<dbReference type="Proteomes" id="UP000694861">
    <property type="component" value="Linkage group LG2"/>
</dbReference>
<evidence type="ECO:0000313" key="1">
    <source>
        <dbReference type="Proteomes" id="UP000694861"/>
    </source>
</evidence>
<gene>
    <name evidence="2" type="primary">LOC103322450</name>
</gene>
<accession>A0ABM0NC69</accession>
<dbReference type="RefSeq" id="XP_008222586.1">
    <property type="nucleotide sequence ID" value="XM_008224364.1"/>
</dbReference>
<dbReference type="PANTHER" id="PTHR13343">
    <property type="entry name" value="CREG1 PROTEIN"/>
    <property type="match status" value="1"/>
</dbReference>
<dbReference type="SUPFAM" id="SSF50475">
    <property type="entry name" value="FMN-binding split barrel"/>
    <property type="match status" value="1"/>
</dbReference>
<dbReference type="GeneID" id="103322450"/>
<dbReference type="Gene3D" id="3.20.180.10">
    <property type="entry name" value="PNP-oxidase-like"/>
    <property type="match status" value="1"/>
</dbReference>
<dbReference type="InterPro" id="IPR037119">
    <property type="entry name" value="Haem_oxidase_HugZ-like_sf"/>
</dbReference>
<protein>
    <submittedName>
        <fullName evidence="2">Uncharacterized protein At3g49140 isoform X3</fullName>
    </submittedName>
</protein>
<reference evidence="2" key="2">
    <citation type="submission" date="2025-08" db="UniProtKB">
        <authorList>
            <consortium name="RefSeq"/>
        </authorList>
    </citation>
    <scope>IDENTIFICATION</scope>
</reference>